<protein>
    <recommendedName>
        <fullName evidence="1">Rhodanese domain-containing protein</fullName>
    </recommendedName>
</protein>
<dbReference type="Pfam" id="PF00581">
    <property type="entry name" value="Rhodanese"/>
    <property type="match status" value="1"/>
</dbReference>
<dbReference type="PANTHER" id="PTHR44086:SF10">
    <property type="entry name" value="THIOSULFATE SULFURTRANSFERASE_RHODANESE-LIKE DOMAIN-CONTAINING PROTEIN 3"/>
    <property type="match status" value="1"/>
</dbReference>
<dbReference type="InterPro" id="IPR001763">
    <property type="entry name" value="Rhodanese-like_dom"/>
</dbReference>
<dbReference type="GO" id="GO:0005739">
    <property type="term" value="C:mitochondrion"/>
    <property type="evidence" value="ECO:0007669"/>
    <property type="project" value="TreeGrafter"/>
</dbReference>
<dbReference type="HOGENOM" id="CLU_089574_0_2_1"/>
<dbReference type="OrthoDB" id="566238at2759"/>
<dbReference type="GO" id="GO:0004792">
    <property type="term" value="F:thiosulfate-cyanide sulfurtransferase activity"/>
    <property type="evidence" value="ECO:0007669"/>
    <property type="project" value="EnsemblFungi"/>
</dbReference>
<gene>
    <name evidence="2" type="ordered locus">Ecym_6253</name>
</gene>
<dbReference type="SMART" id="SM00450">
    <property type="entry name" value="RHOD"/>
    <property type="match status" value="1"/>
</dbReference>
<dbReference type="GeneID" id="11469037"/>
<dbReference type="PANTHER" id="PTHR44086">
    <property type="entry name" value="THIOSULFATE SULFURTRANSFERASE RDL2, MITOCHONDRIAL-RELATED"/>
    <property type="match status" value="1"/>
</dbReference>
<dbReference type="AlphaFoldDB" id="G8JVF6"/>
<dbReference type="SUPFAM" id="SSF52821">
    <property type="entry name" value="Rhodanese/Cell cycle control phosphatase"/>
    <property type="match status" value="1"/>
</dbReference>
<dbReference type="GO" id="GO:0006790">
    <property type="term" value="P:sulfur compound metabolic process"/>
    <property type="evidence" value="ECO:0007669"/>
    <property type="project" value="EnsemblFungi"/>
</dbReference>
<dbReference type="InParanoid" id="G8JVF6"/>
<dbReference type="Proteomes" id="UP000006790">
    <property type="component" value="Chromosome 6"/>
</dbReference>
<dbReference type="Gene3D" id="3.40.250.10">
    <property type="entry name" value="Rhodanese-like domain"/>
    <property type="match status" value="1"/>
</dbReference>
<name>G8JVF6_ERECY</name>
<dbReference type="FunCoup" id="G8JVF6">
    <property type="interactions" value="582"/>
</dbReference>
<keyword evidence="3" id="KW-1185">Reference proteome</keyword>
<dbReference type="STRING" id="931890.G8JVF6"/>
<proteinExistence type="predicted"/>
<sequence length="135" mass="15122">MLRSAFSRPLISRTMASKVPKQYQFEDIKQLVLKPNNSKVLVDVREVGELQEYRLPNSINLPLKTYPGALSLAPDEFKEVFGIEKPSMDKELIFFCAAGVRAQAAQELANSYGYVNTAVWPGSIKEWLSKGGDKL</sequence>
<evidence type="ECO:0000313" key="2">
    <source>
        <dbReference type="EMBL" id="AET40635.1"/>
    </source>
</evidence>
<dbReference type="RefSeq" id="XP_003647452.1">
    <property type="nucleotide sequence ID" value="XM_003647404.1"/>
</dbReference>
<evidence type="ECO:0000313" key="3">
    <source>
        <dbReference type="Proteomes" id="UP000006790"/>
    </source>
</evidence>
<dbReference type="eggNOG" id="KOG1530">
    <property type="taxonomic scope" value="Eukaryota"/>
</dbReference>
<organism evidence="2 3">
    <name type="scientific">Eremothecium cymbalariae (strain CBS 270.75 / DBVPG 7215 / KCTC 17166 / NRRL Y-17582)</name>
    <name type="common">Yeast</name>
    <dbReference type="NCBI Taxonomy" id="931890"/>
    <lineage>
        <taxon>Eukaryota</taxon>
        <taxon>Fungi</taxon>
        <taxon>Dikarya</taxon>
        <taxon>Ascomycota</taxon>
        <taxon>Saccharomycotina</taxon>
        <taxon>Saccharomycetes</taxon>
        <taxon>Saccharomycetales</taxon>
        <taxon>Saccharomycetaceae</taxon>
        <taxon>Eremothecium</taxon>
    </lineage>
</organism>
<dbReference type="KEGG" id="erc:Ecym_6253"/>
<dbReference type="InterPro" id="IPR036873">
    <property type="entry name" value="Rhodanese-like_dom_sf"/>
</dbReference>
<evidence type="ECO:0000259" key="1">
    <source>
        <dbReference type="PROSITE" id="PS50206"/>
    </source>
</evidence>
<dbReference type="PROSITE" id="PS50206">
    <property type="entry name" value="RHODANESE_3"/>
    <property type="match status" value="1"/>
</dbReference>
<accession>G8JVF6</accession>
<dbReference type="EMBL" id="CP002502">
    <property type="protein sequence ID" value="AET40635.1"/>
    <property type="molecule type" value="Genomic_DNA"/>
</dbReference>
<feature type="domain" description="Rhodanese" evidence="1">
    <location>
        <begin position="35"/>
        <end position="135"/>
    </location>
</feature>
<reference evidence="3" key="1">
    <citation type="journal article" date="2012" name="G3 (Bethesda)">
        <title>Pichia sorbitophila, an interspecies yeast hybrid reveals early steps of genome resolution following polyploidization.</title>
        <authorList>
            <person name="Leh Louis V."/>
            <person name="Despons L."/>
            <person name="Friedrich A."/>
            <person name="Martin T."/>
            <person name="Durrens P."/>
            <person name="Casaregola S."/>
            <person name="Neuveglise C."/>
            <person name="Fairhead C."/>
            <person name="Marck C."/>
            <person name="Cruz J.A."/>
            <person name="Straub M.L."/>
            <person name="Kugler V."/>
            <person name="Sacerdot C."/>
            <person name="Uzunov Z."/>
            <person name="Thierry A."/>
            <person name="Weiss S."/>
            <person name="Bleykasten C."/>
            <person name="De Montigny J."/>
            <person name="Jacques N."/>
            <person name="Jung P."/>
            <person name="Lemaire M."/>
            <person name="Mallet S."/>
            <person name="Morel G."/>
            <person name="Richard G.F."/>
            <person name="Sarkar A."/>
            <person name="Savel G."/>
            <person name="Schacherer J."/>
            <person name="Seret M.L."/>
            <person name="Talla E."/>
            <person name="Samson G."/>
            <person name="Jubin C."/>
            <person name="Poulain J."/>
            <person name="Vacherie B."/>
            <person name="Barbe V."/>
            <person name="Pelletier E."/>
            <person name="Sherman D.J."/>
            <person name="Westhof E."/>
            <person name="Weissenbach J."/>
            <person name="Baret P.V."/>
            <person name="Wincker P."/>
            <person name="Gaillardin C."/>
            <person name="Dujon B."/>
            <person name="Souciet J.L."/>
        </authorList>
    </citation>
    <scope>NUCLEOTIDE SEQUENCE [LARGE SCALE GENOMIC DNA]</scope>
    <source>
        <strain evidence="3">CBS 270.75 / DBVPG 7215 / KCTC 17166 / NRRL Y-17582</strain>
    </source>
</reference>
<dbReference type="CDD" id="cd01519">
    <property type="entry name" value="RHOD_HSP67B2"/>
    <property type="match status" value="1"/>
</dbReference>
<dbReference type="OMA" id="REPYELF"/>